<dbReference type="Pfam" id="PF13966">
    <property type="entry name" value="zf-RVT"/>
    <property type="match status" value="1"/>
</dbReference>
<name>A0AAW2S1S8_SESRA</name>
<proteinExistence type="predicted"/>
<protein>
    <recommendedName>
        <fullName evidence="1">Reverse transcriptase zinc-binding domain-containing protein</fullName>
    </recommendedName>
</protein>
<gene>
    <name evidence="2" type="ORF">Sradi_2998700</name>
</gene>
<feature type="domain" description="Reverse transcriptase zinc-binding" evidence="1">
    <location>
        <begin position="59"/>
        <end position="123"/>
    </location>
</feature>
<sequence length="133" mass="14958">MRNSIILMPSVFCRLFPELQIWHFGTKGKFSISSAYGVFQNSVCGASSSTKRTNAGGKGHWHFICGAKVPPKVRLFAWRSCKNALPTQSNLAARRIHLENVCLCCDQEEDGLAHILRRCSFASWSGHFQIFPR</sequence>
<dbReference type="AlphaFoldDB" id="A0AAW2S1S8"/>
<evidence type="ECO:0000313" key="2">
    <source>
        <dbReference type="EMBL" id="KAL0386044.1"/>
    </source>
</evidence>
<dbReference type="InterPro" id="IPR026960">
    <property type="entry name" value="RVT-Znf"/>
</dbReference>
<evidence type="ECO:0000259" key="1">
    <source>
        <dbReference type="Pfam" id="PF13966"/>
    </source>
</evidence>
<comment type="caution">
    <text evidence="2">The sequence shown here is derived from an EMBL/GenBank/DDBJ whole genome shotgun (WGS) entry which is preliminary data.</text>
</comment>
<dbReference type="EMBL" id="JACGWJ010000012">
    <property type="protein sequence ID" value="KAL0386044.1"/>
    <property type="molecule type" value="Genomic_DNA"/>
</dbReference>
<reference evidence="2" key="1">
    <citation type="submission" date="2020-06" db="EMBL/GenBank/DDBJ databases">
        <authorList>
            <person name="Li T."/>
            <person name="Hu X."/>
            <person name="Zhang T."/>
            <person name="Song X."/>
            <person name="Zhang H."/>
            <person name="Dai N."/>
            <person name="Sheng W."/>
            <person name="Hou X."/>
            <person name="Wei L."/>
        </authorList>
    </citation>
    <scope>NUCLEOTIDE SEQUENCE</scope>
    <source>
        <strain evidence="2">G02</strain>
        <tissue evidence="2">Leaf</tissue>
    </source>
</reference>
<accession>A0AAW2S1S8</accession>
<reference evidence="2" key="2">
    <citation type="journal article" date="2024" name="Plant">
        <title>Genomic evolution and insights into agronomic trait innovations of Sesamum species.</title>
        <authorList>
            <person name="Miao H."/>
            <person name="Wang L."/>
            <person name="Qu L."/>
            <person name="Liu H."/>
            <person name="Sun Y."/>
            <person name="Le M."/>
            <person name="Wang Q."/>
            <person name="Wei S."/>
            <person name="Zheng Y."/>
            <person name="Lin W."/>
            <person name="Duan Y."/>
            <person name="Cao H."/>
            <person name="Xiong S."/>
            <person name="Wang X."/>
            <person name="Wei L."/>
            <person name="Li C."/>
            <person name="Ma Q."/>
            <person name="Ju M."/>
            <person name="Zhao R."/>
            <person name="Li G."/>
            <person name="Mu C."/>
            <person name="Tian Q."/>
            <person name="Mei H."/>
            <person name="Zhang T."/>
            <person name="Gao T."/>
            <person name="Zhang H."/>
        </authorList>
    </citation>
    <scope>NUCLEOTIDE SEQUENCE</scope>
    <source>
        <strain evidence="2">G02</strain>
    </source>
</reference>
<organism evidence="2">
    <name type="scientific">Sesamum radiatum</name>
    <name type="common">Black benniseed</name>
    <dbReference type="NCBI Taxonomy" id="300843"/>
    <lineage>
        <taxon>Eukaryota</taxon>
        <taxon>Viridiplantae</taxon>
        <taxon>Streptophyta</taxon>
        <taxon>Embryophyta</taxon>
        <taxon>Tracheophyta</taxon>
        <taxon>Spermatophyta</taxon>
        <taxon>Magnoliopsida</taxon>
        <taxon>eudicotyledons</taxon>
        <taxon>Gunneridae</taxon>
        <taxon>Pentapetalae</taxon>
        <taxon>asterids</taxon>
        <taxon>lamiids</taxon>
        <taxon>Lamiales</taxon>
        <taxon>Pedaliaceae</taxon>
        <taxon>Sesamum</taxon>
    </lineage>
</organism>